<organism evidence="6 7">
    <name type="scientific">Cryobacterium zongtaii</name>
    <dbReference type="NCBI Taxonomy" id="1259217"/>
    <lineage>
        <taxon>Bacteria</taxon>
        <taxon>Bacillati</taxon>
        <taxon>Actinomycetota</taxon>
        <taxon>Actinomycetes</taxon>
        <taxon>Micrococcales</taxon>
        <taxon>Microbacteriaceae</taxon>
        <taxon>Cryobacterium</taxon>
    </lineage>
</organism>
<dbReference type="CDD" id="cd07377">
    <property type="entry name" value="WHTH_GntR"/>
    <property type="match status" value="1"/>
</dbReference>
<keyword evidence="2" id="KW-0805">Transcription regulation</keyword>
<dbReference type="Proteomes" id="UP000237340">
    <property type="component" value="Unassembled WGS sequence"/>
</dbReference>
<evidence type="ECO:0000256" key="3">
    <source>
        <dbReference type="ARBA" id="ARBA00023125"/>
    </source>
</evidence>
<feature type="domain" description="HTH gntR-type" evidence="5">
    <location>
        <begin position="13"/>
        <end position="81"/>
    </location>
</feature>
<dbReference type="SUPFAM" id="SSF46785">
    <property type="entry name" value="Winged helix' DNA-binding domain"/>
    <property type="match status" value="1"/>
</dbReference>
<dbReference type="PANTHER" id="PTHR46577">
    <property type="entry name" value="HTH-TYPE TRANSCRIPTIONAL REGULATORY PROTEIN GABR"/>
    <property type="match status" value="1"/>
</dbReference>
<dbReference type="GO" id="GO:0003677">
    <property type="term" value="F:DNA binding"/>
    <property type="evidence" value="ECO:0007669"/>
    <property type="project" value="UniProtKB-KW"/>
</dbReference>
<dbReference type="SMART" id="SM00345">
    <property type="entry name" value="HTH_GNTR"/>
    <property type="match status" value="1"/>
</dbReference>
<sequence>MSAGPILPLTDESSPALDIYRQFRGLIVSGQLGAGERLPTVRQTASDLGVAPGTAARAYKLLERDGLVVTRTAAGTRVAESAAVLPGSVVTRIRDLVTEAGSVGADAEDVIDVLRVIWQAASAASPRPEDGRSVTG</sequence>
<dbReference type="InterPro" id="IPR036388">
    <property type="entry name" value="WH-like_DNA-bd_sf"/>
</dbReference>
<keyword evidence="4" id="KW-0804">Transcription</keyword>
<protein>
    <submittedName>
        <fullName evidence="6">GntR family transcriptional regulator</fullName>
    </submittedName>
</protein>
<dbReference type="InterPro" id="IPR036390">
    <property type="entry name" value="WH_DNA-bd_sf"/>
</dbReference>
<name>A0A2S3ZAG9_9MICO</name>
<keyword evidence="7" id="KW-1185">Reference proteome</keyword>
<dbReference type="InterPro" id="IPR051446">
    <property type="entry name" value="HTH_trans_reg/aminotransferase"/>
</dbReference>
<accession>A0A2S3ZAG9</accession>
<dbReference type="RefSeq" id="WP_103461700.1">
    <property type="nucleotide sequence ID" value="NZ_PPXD01000026.1"/>
</dbReference>
<dbReference type="PANTHER" id="PTHR46577:SF1">
    <property type="entry name" value="HTH-TYPE TRANSCRIPTIONAL REGULATORY PROTEIN GABR"/>
    <property type="match status" value="1"/>
</dbReference>
<keyword evidence="3" id="KW-0238">DNA-binding</keyword>
<dbReference type="EMBL" id="PPXD01000026">
    <property type="protein sequence ID" value="POH62565.1"/>
    <property type="molecule type" value="Genomic_DNA"/>
</dbReference>
<dbReference type="AlphaFoldDB" id="A0A2S3ZAG9"/>
<keyword evidence="1" id="KW-0663">Pyridoxal phosphate</keyword>
<reference evidence="6 7" key="1">
    <citation type="submission" date="2018-01" db="EMBL/GenBank/DDBJ databases">
        <title>Cryobacterium sp. nov., from glaciers in China.</title>
        <authorList>
            <person name="Liu Q."/>
            <person name="Xin Y.-H."/>
        </authorList>
    </citation>
    <scope>NUCLEOTIDE SEQUENCE [LARGE SCALE GENOMIC DNA]</scope>
    <source>
        <strain evidence="6 7">TMN-42</strain>
    </source>
</reference>
<dbReference type="GO" id="GO:0003700">
    <property type="term" value="F:DNA-binding transcription factor activity"/>
    <property type="evidence" value="ECO:0007669"/>
    <property type="project" value="InterPro"/>
</dbReference>
<dbReference type="Gene3D" id="1.10.10.10">
    <property type="entry name" value="Winged helix-like DNA-binding domain superfamily/Winged helix DNA-binding domain"/>
    <property type="match status" value="1"/>
</dbReference>
<dbReference type="PROSITE" id="PS50949">
    <property type="entry name" value="HTH_GNTR"/>
    <property type="match status" value="1"/>
</dbReference>
<comment type="caution">
    <text evidence="6">The sequence shown here is derived from an EMBL/GenBank/DDBJ whole genome shotgun (WGS) entry which is preliminary data.</text>
</comment>
<gene>
    <name evidence="6" type="ORF">C3B61_17115</name>
</gene>
<evidence type="ECO:0000256" key="2">
    <source>
        <dbReference type="ARBA" id="ARBA00023015"/>
    </source>
</evidence>
<evidence type="ECO:0000313" key="6">
    <source>
        <dbReference type="EMBL" id="POH62565.1"/>
    </source>
</evidence>
<evidence type="ECO:0000256" key="4">
    <source>
        <dbReference type="ARBA" id="ARBA00023163"/>
    </source>
</evidence>
<dbReference type="InterPro" id="IPR000524">
    <property type="entry name" value="Tscrpt_reg_HTH_GntR"/>
</dbReference>
<proteinExistence type="predicted"/>
<evidence type="ECO:0000256" key="1">
    <source>
        <dbReference type="ARBA" id="ARBA00022898"/>
    </source>
</evidence>
<dbReference type="Pfam" id="PF00392">
    <property type="entry name" value="GntR"/>
    <property type="match status" value="1"/>
</dbReference>
<evidence type="ECO:0000313" key="7">
    <source>
        <dbReference type="Proteomes" id="UP000237340"/>
    </source>
</evidence>
<evidence type="ECO:0000259" key="5">
    <source>
        <dbReference type="PROSITE" id="PS50949"/>
    </source>
</evidence>